<dbReference type="InterPro" id="IPR058084">
    <property type="entry name" value="Slr1658-like"/>
</dbReference>
<dbReference type="NCBIfam" id="NF047703">
    <property type="entry name" value="slr1658_superfam"/>
    <property type="match status" value="1"/>
</dbReference>
<evidence type="ECO:0000313" key="1">
    <source>
        <dbReference type="EMBL" id="MBD8876687.1"/>
    </source>
</evidence>
<gene>
    <name evidence="1" type="ORF">IG617_10360</name>
</gene>
<evidence type="ECO:0000313" key="2">
    <source>
        <dbReference type="Proteomes" id="UP000615687"/>
    </source>
</evidence>
<protein>
    <submittedName>
        <fullName evidence="1">ATP-binding protein</fullName>
    </submittedName>
</protein>
<name>A0ABR9C9V6_9HYPH</name>
<keyword evidence="1" id="KW-0067">ATP-binding</keyword>
<dbReference type="RefSeq" id="WP_192109176.1">
    <property type="nucleotide sequence ID" value="NZ_JACYXJ010000004.1"/>
</dbReference>
<dbReference type="Proteomes" id="UP000615687">
    <property type="component" value="Unassembled WGS sequence"/>
</dbReference>
<organism evidence="1 2">
    <name type="scientific">Roseibium polysiphoniae</name>
    <dbReference type="NCBI Taxonomy" id="2571221"/>
    <lineage>
        <taxon>Bacteria</taxon>
        <taxon>Pseudomonadati</taxon>
        <taxon>Pseudomonadota</taxon>
        <taxon>Alphaproteobacteria</taxon>
        <taxon>Hyphomicrobiales</taxon>
        <taxon>Stappiaceae</taxon>
        <taxon>Roseibium</taxon>
    </lineage>
</organism>
<accession>A0ABR9C9V6</accession>
<dbReference type="Pfam" id="PF19788">
    <property type="entry name" value="DUF6272"/>
    <property type="match status" value="1"/>
</dbReference>
<sequence>MQFGTPTLSNSADAKSIRIVISSDAIDLSWHHCGTTSDFISEFFSKACDSDIDANDAHHSINYLINEILENAIKFRYTDDIVITGSLEMNSFEICITNTVNSDTAERFQEVLSELLSRDPGELLLEKIEQNAMDMSSGGSGLGLLTLMNDYDARLGWAFDKVPEQSQVRLATVAALTLS</sequence>
<reference evidence="1 2" key="1">
    <citation type="submission" date="2020-09" db="EMBL/GenBank/DDBJ databases">
        <title>The genome sequence of type strain Labrenzia polysiphoniae KACC 19711.</title>
        <authorList>
            <person name="Liu Y."/>
        </authorList>
    </citation>
    <scope>NUCLEOTIDE SEQUENCE [LARGE SCALE GENOMIC DNA]</scope>
    <source>
        <strain evidence="1 2">KACC 19711</strain>
    </source>
</reference>
<dbReference type="EMBL" id="JACYXJ010000004">
    <property type="protein sequence ID" value="MBD8876687.1"/>
    <property type="molecule type" value="Genomic_DNA"/>
</dbReference>
<comment type="caution">
    <text evidence="1">The sequence shown here is derived from an EMBL/GenBank/DDBJ whole genome shotgun (WGS) entry which is preliminary data.</text>
</comment>
<keyword evidence="1" id="KW-0547">Nucleotide-binding</keyword>
<keyword evidence="2" id="KW-1185">Reference proteome</keyword>
<dbReference type="GO" id="GO:0005524">
    <property type="term" value="F:ATP binding"/>
    <property type="evidence" value="ECO:0007669"/>
    <property type="project" value="UniProtKB-KW"/>
</dbReference>
<proteinExistence type="predicted"/>
<dbReference type="InterPro" id="IPR046239">
    <property type="entry name" value="DUF6272"/>
</dbReference>